<organism evidence="1 2">
    <name type="scientific">Hyperthermus butylicus (strain DSM 5456 / JCM 9403 / PLM1-5)</name>
    <dbReference type="NCBI Taxonomy" id="415426"/>
    <lineage>
        <taxon>Archaea</taxon>
        <taxon>Thermoproteota</taxon>
        <taxon>Thermoprotei</taxon>
        <taxon>Desulfurococcales</taxon>
        <taxon>Pyrodictiaceae</taxon>
        <taxon>Hyperthermus</taxon>
    </lineage>
</organism>
<reference evidence="1 2" key="1">
    <citation type="journal article" date="2007" name="Archaea">
        <title>The genome of Hyperthermus butylicus: a sulfur-reducing, peptide fermenting, neutrophilic Crenarchaeote growing up to 108 degrees C.</title>
        <authorList>
            <person name="Brugger K."/>
            <person name="Chen L."/>
            <person name="Stark M."/>
            <person name="Zibat A."/>
            <person name="Redder P."/>
            <person name="Ruepp A."/>
            <person name="Awayez M."/>
            <person name="She Q."/>
            <person name="Garrett R.A."/>
            <person name="Klenk H.P."/>
        </authorList>
    </citation>
    <scope>NUCLEOTIDE SEQUENCE [LARGE SCALE GENOMIC DNA]</scope>
    <source>
        <strain evidence="2">DSM 5456 / JCM 9403 / PLM1-5</strain>
    </source>
</reference>
<dbReference type="SUPFAM" id="SSF51219">
    <property type="entry name" value="TRAP-like"/>
    <property type="match status" value="1"/>
</dbReference>
<name>A2BKD5_HYPBU</name>
<evidence type="ECO:0000313" key="2">
    <source>
        <dbReference type="Proteomes" id="UP000002593"/>
    </source>
</evidence>
<dbReference type="RefSeq" id="WP_011821764.1">
    <property type="nucleotide sequence ID" value="NC_008818.1"/>
</dbReference>
<keyword evidence="2" id="KW-1185">Reference proteome</keyword>
<dbReference type="InterPro" id="IPR036983">
    <property type="entry name" value="AIM24_sf"/>
</dbReference>
<dbReference type="KEGG" id="hbu:Hbut_0586"/>
<dbReference type="Gene3D" id="3.60.160.10">
    <property type="entry name" value="Mitochondrial biogenesis AIM24"/>
    <property type="match status" value="1"/>
</dbReference>
<dbReference type="PANTHER" id="PTHR43657">
    <property type="entry name" value="TRYPTOPHAN RNA-BINDING ATTENUATOR PROTEIN-LIKE PROTEIN"/>
    <property type="match status" value="1"/>
</dbReference>
<accession>A2BKD5</accession>
<dbReference type="AlphaFoldDB" id="A2BKD5"/>
<evidence type="ECO:0000313" key="1">
    <source>
        <dbReference type="EMBL" id="ABM80446.1"/>
    </source>
</evidence>
<dbReference type="eggNOG" id="arCOG01907">
    <property type="taxonomic scope" value="Archaea"/>
</dbReference>
<dbReference type="InterPro" id="IPR002838">
    <property type="entry name" value="AIM24"/>
</dbReference>
<sequence length="220" mass="24627">MKWRIDYRPAYAVLKVELEPGEEVWSEPGALMLLRGDVEVRTQSGGITSGLLRKLAGSESFFLNRYRARSRAEVWFAPSLPGDIDTIEVNGEWVIQDASYLAHYGDLKVTASFRGLRGLIAEGELFWLKVEGHGIVWVNSYGGIERVEVGPGERLVIDNYHFVAMPADTRYTVRKFGGLKTFLFGGEGFVIEVTGPATVYVQTRILPPFARLLARFLPKS</sequence>
<proteinExistence type="predicted"/>
<gene>
    <name evidence="1" type="ordered locus">Hbut_0586</name>
</gene>
<dbReference type="Pfam" id="PF01987">
    <property type="entry name" value="AIM24"/>
    <property type="match status" value="1"/>
</dbReference>
<protein>
    <submittedName>
        <fullName evidence="1">Universally conserved protein</fullName>
    </submittedName>
</protein>
<dbReference type="GeneID" id="4781898"/>
<dbReference type="EnsemblBacteria" id="ABM80446">
    <property type="protein sequence ID" value="ABM80446"/>
    <property type="gene ID" value="Hbut_0586"/>
</dbReference>
<dbReference type="PANTHER" id="PTHR43657:SF1">
    <property type="entry name" value="ALTERED INHERITANCE OF MITOCHONDRIA PROTEIN 24, MITOCHONDRIAL"/>
    <property type="match status" value="1"/>
</dbReference>
<dbReference type="InterPro" id="IPR016031">
    <property type="entry name" value="Trp_RNA-bd_attenuator-like_dom"/>
</dbReference>
<dbReference type="HOGENOM" id="CLU_040551_4_1_2"/>
<dbReference type="NCBIfam" id="TIGR00266">
    <property type="entry name" value="TIGR00266 family protein"/>
    <property type="match status" value="1"/>
</dbReference>
<dbReference type="OrthoDB" id="7592at2157"/>
<dbReference type="EMBL" id="CP000493">
    <property type="protein sequence ID" value="ABM80446.1"/>
    <property type="molecule type" value="Genomic_DNA"/>
</dbReference>
<dbReference type="Proteomes" id="UP000002593">
    <property type="component" value="Chromosome"/>
</dbReference>